<accession>A0A0E9PXM9</accession>
<sequence length="43" mass="4956">MFIIQCLKLFENSAGCILTMQCSCIIHSRRLQINSTLEPELKE</sequence>
<dbReference type="EMBL" id="GBXM01099934">
    <property type="protein sequence ID" value="JAH08643.1"/>
    <property type="molecule type" value="Transcribed_RNA"/>
</dbReference>
<protein>
    <submittedName>
        <fullName evidence="1">Uncharacterized protein</fullName>
    </submittedName>
</protein>
<proteinExistence type="predicted"/>
<dbReference type="AlphaFoldDB" id="A0A0E9PXM9"/>
<reference evidence="1" key="1">
    <citation type="submission" date="2014-11" db="EMBL/GenBank/DDBJ databases">
        <authorList>
            <person name="Amaro Gonzalez C."/>
        </authorList>
    </citation>
    <scope>NUCLEOTIDE SEQUENCE</scope>
</reference>
<name>A0A0E9PXM9_ANGAN</name>
<evidence type="ECO:0000313" key="1">
    <source>
        <dbReference type="EMBL" id="JAH08643.1"/>
    </source>
</evidence>
<reference evidence="1" key="2">
    <citation type="journal article" date="2015" name="Fish Shellfish Immunol.">
        <title>Early steps in the European eel (Anguilla anguilla)-Vibrio vulnificus interaction in the gills: Role of the RtxA13 toxin.</title>
        <authorList>
            <person name="Callol A."/>
            <person name="Pajuelo D."/>
            <person name="Ebbesson L."/>
            <person name="Teles M."/>
            <person name="MacKenzie S."/>
            <person name="Amaro C."/>
        </authorList>
    </citation>
    <scope>NUCLEOTIDE SEQUENCE</scope>
</reference>
<organism evidence="1">
    <name type="scientific">Anguilla anguilla</name>
    <name type="common">European freshwater eel</name>
    <name type="synonym">Muraena anguilla</name>
    <dbReference type="NCBI Taxonomy" id="7936"/>
    <lineage>
        <taxon>Eukaryota</taxon>
        <taxon>Metazoa</taxon>
        <taxon>Chordata</taxon>
        <taxon>Craniata</taxon>
        <taxon>Vertebrata</taxon>
        <taxon>Euteleostomi</taxon>
        <taxon>Actinopterygii</taxon>
        <taxon>Neopterygii</taxon>
        <taxon>Teleostei</taxon>
        <taxon>Anguilliformes</taxon>
        <taxon>Anguillidae</taxon>
        <taxon>Anguilla</taxon>
    </lineage>
</organism>